<keyword evidence="2" id="KW-0808">Transferase</keyword>
<dbReference type="OrthoDB" id="7365268at2"/>
<dbReference type="PROSITE" id="PS51186">
    <property type="entry name" value="GNAT"/>
    <property type="match status" value="1"/>
</dbReference>
<proteinExistence type="predicted"/>
<name>A0A3M0MI98_9RHOB</name>
<protein>
    <submittedName>
        <fullName evidence="2">GNAT family N-acetyltransferase</fullName>
    </submittedName>
</protein>
<dbReference type="Gene3D" id="3.40.630.30">
    <property type="match status" value="1"/>
</dbReference>
<dbReference type="GO" id="GO:0016747">
    <property type="term" value="F:acyltransferase activity, transferring groups other than amino-acyl groups"/>
    <property type="evidence" value="ECO:0007669"/>
    <property type="project" value="InterPro"/>
</dbReference>
<dbReference type="InterPro" id="IPR016181">
    <property type="entry name" value="Acyl_CoA_acyltransferase"/>
</dbReference>
<feature type="domain" description="N-acetyltransferase" evidence="1">
    <location>
        <begin position="169"/>
        <end position="314"/>
    </location>
</feature>
<dbReference type="SUPFAM" id="SSF55729">
    <property type="entry name" value="Acyl-CoA N-acyltransferases (Nat)"/>
    <property type="match status" value="1"/>
</dbReference>
<keyword evidence="3" id="KW-1185">Reference proteome</keyword>
<evidence type="ECO:0000259" key="1">
    <source>
        <dbReference type="PROSITE" id="PS51186"/>
    </source>
</evidence>
<sequence>MAAANGWKPKPAMKRHWRGGDLLLCSNTCPPQPPMIPVAWTDRQRALAMLDIHAEGPIFLQSNLRHHGLAGKDPRSLRMWRTEDWRGFVGLTNNHVLLPQMRDAGDADWAGLKAALAGHRVAGMNGASAQIARIREALHISDTATILDREEPCFRLELVDLVLPESAGFTLRRLTPNDRRVLCEWRAAYRVEILGDRPEMAAEGAAGEVDEWLRTDSHRLLWQGGHPVSLAGINASLPGLVQVGGVYTPPRLRGRGLARRAVAKLLADHRDRGITRAMLFAASNDAARAYRAIGFLPAGRMRIVIHENPVEIGT</sequence>
<dbReference type="AlphaFoldDB" id="A0A3M0MI98"/>
<dbReference type="EMBL" id="QOKZ01000001">
    <property type="protein sequence ID" value="RMC37466.1"/>
    <property type="molecule type" value="Genomic_DNA"/>
</dbReference>
<evidence type="ECO:0000313" key="3">
    <source>
        <dbReference type="Proteomes" id="UP000273516"/>
    </source>
</evidence>
<dbReference type="Proteomes" id="UP000273516">
    <property type="component" value="Unassembled WGS sequence"/>
</dbReference>
<dbReference type="Pfam" id="PF00583">
    <property type="entry name" value="Acetyltransf_1"/>
    <property type="match status" value="1"/>
</dbReference>
<evidence type="ECO:0000313" key="2">
    <source>
        <dbReference type="EMBL" id="RMC37466.1"/>
    </source>
</evidence>
<dbReference type="InterPro" id="IPR000182">
    <property type="entry name" value="GNAT_dom"/>
</dbReference>
<gene>
    <name evidence="2" type="ORF">C9E81_01560</name>
</gene>
<organism evidence="2 3">
    <name type="scientific">Paracoccus alkanivorans</name>
    <dbReference type="NCBI Taxonomy" id="2116655"/>
    <lineage>
        <taxon>Bacteria</taxon>
        <taxon>Pseudomonadati</taxon>
        <taxon>Pseudomonadota</taxon>
        <taxon>Alphaproteobacteria</taxon>
        <taxon>Rhodobacterales</taxon>
        <taxon>Paracoccaceae</taxon>
        <taxon>Paracoccus</taxon>
    </lineage>
</organism>
<comment type="caution">
    <text evidence="2">The sequence shown here is derived from an EMBL/GenBank/DDBJ whole genome shotgun (WGS) entry which is preliminary data.</text>
</comment>
<accession>A0A3M0MI98</accession>
<reference evidence="2 3" key="1">
    <citation type="submission" date="2018-07" db="EMBL/GenBank/DDBJ databases">
        <authorList>
            <person name="Zhang Y."/>
            <person name="Wang L."/>
            <person name="Ma S."/>
        </authorList>
    </citation>
    <scope>NUCLEOTIDE SEQUENCE [LARGE SCALE GENOMIC DNA]</scope>
    <source>
        <strain evidence="2 3">4-2</strain>
    </source>
</reference>